<dbReference type="CDD" id="cd00114">
    <property type="entry name" value="LIGANc"/>
    <property type="match status" value="1"/>
</dbReference>
<dbReference type="Gene3D" id="1.10.287.610">
    <property type="entry name" value="Helix hairpin bin"/>
    <property type="match status" value="1"/>
</dbReference>
<feature type="binding site" evidence="11">
    <location>
        <position position="202"/>
    </location>
    <ligand>
        <name>NAD(+)</name>
        <dbReference type="ChEBI" id="CHEBI:57540"/>
    </ligand>
</feature>
<keyword evidence="7 11" id="KW-0460">Magnesium</keyword>
<dbReference type="SMART" id="SM00532">
    <property type="entry name" value="LIGANc"/>
    <property type="match status" value="1"/>
</dbReference>
<dbReference type="GO" id="GO:0006281">
    <property type="term" value="P:DNA repair"/>
    <property type="evidence" value="ECO:0007669"/>
    <property type="project" value="UniProtKB-KW"/>
</dbReference>
<dbReference type="HAMAP" id="MF_01588">
    <property type="entry name" value="DNA_ligase_A"/>
    <property type="match status" value="1"/>
</dbReference>
<evidence type="ECO:0000256" key="11">
    <source>
        <dbReference type="HAMAP-Rule" id="MF_01588"/>
    </source>
</evidence>
<dbReference type="SUPFAM" id="SSF56091">
    <property type="entry name" value="DNA ligase/mRNA capping enzyme, catalytic domain"/>
    <property type="match status" value="1"/>
</dbReference>
<comment type="caution">
    <text evidence="14">The sequence shown here is derived from an EMBL/GenBank/DDBJ whole genome shotgun (WGS) entry which is preliminary data.</text>
</comment>
<dbReference type="InterPro" id="IPR001679">
    <property type="entry name" value="DNA_ligase"/>
</dbReference>
<keyword evidence="11" id="KW-0464">Manganese</keyword>
<evidence type="ECO:0000256" key="3">
    <source>
        <dbReference type="ARBA" id="ARBA00022705"/>
    </source>
</evidence>
<dbReference type="CDD" id="cd17748">
    <property type="entry name" value="BRCT_DNA_ligase_like"/>
    <property type="match status" value="1"/>
</dbReference>
<dbReference type="InterPro" id="IPR001357">
    <property type="entry name" value="BRCT_dom"/>
</dbReference>
<dbReference type="PANTHER" id="PTHR23389">
    <property type="entry name" value="CHROMOSOME TRANSMISSION FIDELITY FACTOR 18"/>
    <property type="match status" value="1"/>
</dbReference>
<feature type="binding site" evidence="11">
    <location>
        <position position="454"/>
    </location>
    <ligand>
        <name>Zn(2+)</name>
        <dbReference type="ChEBI" id="CHEBI:29105"/>
    </ligand>
</feature>
<evidence type="ECO:0000256" key="1">
    <source>
        <dbReference type="ARBA" id="ARBA00004067"/>
    </source>
</evidence>
<dbReference type="SMART" id="SM00278">
    <property type="entry name" value="HhH1"/>
    <property type="match status" value="4"/>
</dbReference>
<evidence type="ECO:0000256" key="8">
    <source>
        <dbReference type="ARBA" id="ARBA00023027"/>
    </source>
</evidence>
<dbReference type="InterPro" id="IPR003583">
    <property type="entry name" value="Hlx-hairpin-Hlx_DNA-bd_motif"/>
</dbReference>
<feature type="binding site" evidence="11">
    <location>
        <position position="317"/>
    </location>
    <ligand>
        <name>NAD(+)</name>
        <dbReference type="ChEBI" id="CHEBI:57540"/>
    </ligand>
</feature>
<dbReference type="EMBL" id="JBHUDJ010000002">
    <property type="protein sequence ID" value="MFD1586622.1"/>
    <property type="molecule type" value="Genomic_DNA"/>
</dbReference>
<feature type="region of interest" description="Disordered" evidence="12">
    <location>
        <begin position="1"/>
        <end position="20"/>
    </location>
</feature>
<dbReference type="EC" id="6.5.1.2" evidence="11"/>
<dbReference type="PIRSF" id="PIRSF001604">
    <property type="entry name" value="LigA"/>
    <property type="match status" value="1"/>
</dbReference>
<dbReference type="Gene3D" id="3.40.50.10190">
    <property type="entry name" value="BRCT domain"/>
    <property type="match status" value="1"/>
</dbReference>
<dbReference type="SUPFAM" id="SSF47781">
    <property type="entry name" value="RuvA domain 2-like"/>
    <property type="match status" value="1"/>
</dbReference>
<dbReference type="InterPro" id="IPR004150">
    <property type="entry name" value="NAD_DNA_ligase_OB"/>
</dbReference>
<dbReference type="GO" id="GO:0046872">
    <property type="term" value="F:metal ion binding"/>
    <property type="evidence" value="ECO:0007669"/>
    <property type="project" value="UniProtKB-KW"/>
</dbReference>
<dbReference type="InterPro" id="IPR018239">
    <property type="entry name" value="DNA_ligase_AS"/>
</dbReference>
<dbReference type="Pfam" id="PF03120">
    <property type="entry name" value="OB_DNA_ligase"/>
    <property type="match status" value="1"/>
</dbReference>
<keyword evidence="5 11" id="KW-0227">DNA damage</keyword>
<feature type="binding site" evidence="11">
    <location>
        <position position="341"/>
    </location>
    <ligand>
        <name>NAD(+)</name>
        <dbReference type="ChEBI" id="CHEBI:57540"/>
    </ligand>
</feature>
<dbReference type="Gene3D" id="1.10.150.20">
    <property type="entry name" value="5' to 3' exonuclease, C-terminal subdomain"/>
    <property type="match status" value="2"/>
</dbReference>
<dbReference type="GO" id="GO:0003911">
    <property type="term" value="F:DNA ligase (NAD+) activity"/>
    <property type="evidence" value="ECO:0007669"/>
    <property type="project" value="UniProtKB-UniRule"/>
</dbReference>
<dbReference type="InterPro" id="IPR036420">
    <property type="entry name" value="BRCT_dom_sf"/>
</dbReference>
<feature type="binding site" evidence="11">
    <location>
        <position position="143"/>
    </location>
    <ligand>
        <name>NAD(+)</name>
        <dbReference type="ChEBI" id="CHEBI:57540"/>
    </ligand>
</feature>
<dbReference type="SUPFAM" id="SSF50249">
    <property type="entry name" value="Nucleic acid-binding proteins"/>
    <property type="match status" value="1"/>
</dbReference>
<evidence type="ECO:0000256" key="10">
    <source>
        <dbReference type="ARBA" id="ARBA00034005"/>
    </source>
</evidence>
<comment type="cofactor">
    <cofactor evidence="11">
        <name>Mg(2+)</name>
        <dbReference type="ChEBI" id="CHEBI:18420"/>
    </cofactor>
    <cofactor evidence="11">
        <name>Mn(2+)</name>
        <dbReference type="ChEBI" id="CHEBI:29035"/>
    </cofactor>
</comment>
<feature type="region of interest" description="Disordered" evidence="12">
    <location>
        <begin position="643"/>
        <end position="679"/>
    </location>
</feature>
<evidence type="ECO:0000259" key="13">
    <source>
        <dbReference type="PROSITE" id="PS50172"/>
    </source>
</evidence>
<dbReference type="Pfam" id="PF12826">
    <property type="entry name" value="HHH_2"/>
    <property type="match status" value="1"/>
</dbReference>
<organism evidence="14 15">
    <name type="scientific">Halorientalis brevis</name>
    <dbReference type="NCBI Taxonomy" id="1126241"/>
    <lineage>
        <taxon>Archaea</taxon>
        <taxon>Methanobacteriati</taxon>
        <taxon>Methanobacteriota</taxon>
        <taxon>Stenosarchaea group</taxon>
        <taxon>Halobacteria</taxon>
        <taxon>Halobacteriales</taxon>
        <taxon>Haloarculaceae</taxon>
        <taxon>Halorientalis</taxon>
    </lineage>
</organism>
<gene>
    <name evidence="11 14" type="primary">ligA</name>
    <name evidence="14" type="ORF">ACFR9U_06480</name>
</gene>
<evidence type="ECO:0000256" key="2">
    <source>
        <dbReference type="ARBA" id="ARBA00022598"/>
    </source>
</evidence>
<comment type="similarity">
    <text evidence="11">Belongs to the NAD-dependent DNA ligase family. LigA subfamily.</text>
</comment>
<keyword evidence="2 11" id="KW-0436">Ligase</keyword>
<dbReference type="FunFam" id="1.10.150.20:FF:000006">
    <property type="entry name" value="DNA ligase"/>
    <property type="match status" value="1"/>
</dbReference>
<dbReference type="PROSITE" id="PS01055">
    <property type="entry name" value="DNA_LIGASE_N1"/>
    <property type="match status" value="1"/>
</dbReference>
<keyword evidence="9 11" id="KW-0234">DNA repair</keyword>
<dbReference type="InterPro" id="IPR033136">
    <property type="entry name" value="DNA_ligase_CS"/>
</dbReference>
<feature type="binding site" evidence="11">
    <location>
        <position position="432"/>
    </location>
    <ligand>
        <name>Zn(2+)</name>
        <dbReference type="ChEBI" id="CHEBI:29105"/>
    </ligand>
</feature>
<comment type="catalytic activity">
    <reaction evidence="10 11">
        <text>NAD(+) + (deoxyribonucleotide)n-3'-hydroxyl + 5'-phospho-(deoxyribonucleotide)m = (deoxyribonucleotide)n+m + AMP + beta-nicotinamide D-nucleotide.</text>
        <dbReference type="EC" id="6.5.1.2"/>
    </reaction>
</comment>
<dbReference type="Proteomes" id="UP001597119">
    <property type="component" value="Unassembled WGS sequence"/>
</dbReference>
<dbReference type="AlphaFoldDB" id="A0ABD6C8I0"/>
<dbReference type="SMART" id="SM00292">
    <property type="entry name" value="BRCT"/>
    <property type="match status" value="1"/>
</dbReference>
<dbReference type="Gene3D" id="6.20.10.30">
    <property type="match status" value="1"/>
</dbReference>
<dbReference type="InterPro" id="IPR010994">
    <property type="entry name" value="RuvA_2-like"/>
</dbReference>
<evidence type="ECO:0000256" key="7">
    <source>
        <dbReference type="ARBA" id="ARBA00022842"/>
    </source>
</evidence>
<evidence type="ECO:0000256" key="5">
    <source>
        <dbReference type="ARBA" id="ARBA00022763"/>
    </source>
</evidence>
<dbReference type="Pfam" id="PF01653">
    <property type="entry name" value="DNA_ligase_aden"/>
    <property type="match status" value="1"/>
</dbReference>
<evidence type="ECO:0000256" key="9">
    <source>
        <dbReference type="ARBA" id="ARBA00023204"/>
    </source>
</evidence>
<dbReference type="InterPro" id="IPR013839">
    <property type="entry name" value="DNAligase_adenylation"/>
</dbReference>
<comment type="caution">
    <text evidence="11">Lacks conserved residue(s) required for the propagation of feature annotation.</text>
</comment>
<feature type="binding site" evidence="11">
    <location>
        <position position="435"/>
    </location>
    <ligand>
        <name>Zn(2+)</name>
        <dbReference type="ChEBI" id="CHEBI:29105"/>
    </ligand>
</feature>
<feature type="compositionally biased region" description="Polar residues" evidence="12">
    <location>
        <begin position="645"/>
        <end position="654"/>
    </location>
</feature>
<feature type="domain" description="BRCT" evidence="13">
    <location>
        <begin position="611"/>
        <end position="668"/>
    </location>
</feature>
<keyword evidence="6 11" id="KW-0862">Zinc</keyword>
<protein>
    <recommendedName>
        <fullName evidence="11">DNA ligase</fullName>
        <ecNumber evidence="11">6.5.1.2</ecNumber>
    </recommendedName>
    <alternativeName>
        <fullName evidence="11">Polydeoxyribonucleotide synthase [NAD(+)]</fullName>
    </alternativeName>
</protein>
<dbReference type="Pfam" id="PF03119">
    <property type="entry name" value="DNA_ligase_ZBD"/>
    <property type="match status" value="1"/>
</dbReference>
<dbReference type="FunFam" id="2.40.50.140:FF:000012">
    <property type="entry name" value="DNA ligase"/>
    <property type="match status" value="1"/>
</dbReference>
<dbReference type="Pfam" id="PF14520">
    <property type="entry name" value="HHH_5"/>
    <property type="match status" value="1"/>
</dbReference>
<dbReference type="InterPro" id="IPR013840">
    <property type="entry name" value="DNAligase_N"/>
</dbReference>
<dbReference type="PROSITE" id="PS50172">
    <property type="entry name" value="BRCT"/>
    <property type="match status" value="1"/>
</dbReference>
<dbReference type="InterPro" id="IPR041663">
    <property type="entry name" value="DisA/LigA_HHH"/>
</dbReference>
<accession>A0ABD6C8I0</accession>
<feature type="binding site" evidence="11">
    <location>
        <position position="166"/>
    </location>
    <ligand>
        <name>NAD(+)</name>
        <dbReference type="ChEBI" id="CHEBI:57540"/>
    </ligand>
</feature>
<evidence type="ECO:0000256" key="12">
    <source>
        <dbReference type="SAM" id="MobiDB-lite"/>
    </source>
</evidence>
<keyword evidence="15" id="KW-1185">Reference proteome</keyword>
<proteinExistence type="inferred from homology"/>
<evidence type="ECO:0000256" key="4">
    <source>
        <dbReference type="ARBA" id="ARBA00022723"/>
    </source>
</evidence>
<dbReference type="PANTHER" id="PTHR23389:SF9">
    <property type="entry name" value="DNA LIGASE"/>
    <property type="match status" value="1"/>
</dbReference>
<dbReference type="InterPro" id="IPR012340">
    <property type="entry name" value="NA-bd_OB-fold"/>
</dbReference>
<dbReference type="Pfam" id="PF00533">
    <property type="entry name" value="BRCT"/>
    <property type="match status" value="1"/>
</dbReference>
<dbReference type="SUPFAM" id="SSF52113">
    <property type="entry name" value="BRCT domain"/>
    <property type="match status" value="1"/>
</dbReference>
<reference evidence="14 15" key="1">
    <citation type="journal article" date="2019" name="Int. J. Syst. Evol. Microbiol.">
        <title>The Global Catalogue of Microorganisms (GCM) 10K type strain sequencing project: providing services to taxonomists for standard genome sequencing and annotation.</title>
        <authorList>
            <consortium name="The Broad Institute Genomics Platform"/>
            <consortium name="The Broad Institute Genome Sequencing Center for Infectious Disease"/>
            <person name="Wu L."/>
            <person name="Ma J."/>
        </authorList>
    </citation>
    <scope>NUCLEOTIDE SEQUENCE [LARGE SCALE GENOMIC DNA]</scope>
    <source>
        <strain evidence="14 15">CGMCC 1.12125</strain>
    </source>
</reference>
<evidence type="ECO:0000313" key="15">
    <source>
        <dbReference type="Proteomes" id="UP001597119"/>
    </source>
</evidence>
<feature type="binding site" evidence="11">
    <location>
        <begin position="60"/>
        <end position="64"/>
    </location>
    <ligand>
        <name>NAD(+)</name>
        <dbReference type="ChEBI" id="CHEBI:57540"/>
    </ligand>
</feature>
<dbReference type="InterPro" id="IPR004149">
    <property type="entry name" value="Znf_DNAligase_C4"/>
</dbReference>
<feature type="active site" description="N6-AMP-lysine intermediate" evidence="11">
    <location>
        <position position="145"/>
    </location>
</feature>
<keyword evidence="4 11" id="KW-0479">Metal-binding</keyword>
<comment type="function">
    <text evidence="1 11">DNA ligase that catalyzes the formation of phosphodiester linkages between 5'-phosphoryl and 3'-hydroxyl groups in double-stranded DNA using NAD as a coenzyme and as the energy source for the reaction. It is essential for DNA replication and repair of damaged DNA.</text>
</comment>
<evidence type="ECO:0000313" key="14">
    <source>
        <dbReference type="EMBL" id="MFD1586622.1"/>
    </source>
</evidence>
<dbReference type="RefSeq" id="WP_247379329.1">
    <property type="nucleotide sequence ID" value="NZ_JALLGV010000007.1"/>
</dbReference>
<keyword evidence="8 11" id="KW-0520">NAD</keyword>
<dbReference type="NCBIfam" id="TIGR00575">
    <property type="entry name" value="dnlj"/>
    <property type="match status" value="1"/>
</dbReference>
<dbReference type="NCBIfam" id="NF010931">
    <property type="entry name" value="PRK14351.1"/>
    <property type="match status" value="1"/>
</dbReference>
<keyword evidence="3 11" id="KW-0235">DNA replication</keyword>
<sequence length="694" mass="76820">MAETEAAPEDNPYVQAPETTFRPVDELQESEARQQAADLREAIRFHDYRYYVENDPVIADRTYDALFERLEALEDAFDLQTEDSPTQRVGGEPLEELGTVEHVVPMLSIDQSVEAEAVREFDRRVREGLADANWDGNVEYVCEPKFDGLSVEIVYEDGGFERAATRGDGETGDDVTANVRTIRSVPQRLRGDYPDRLVVRGEVYMPKDAFTEYNRERVERGDDPFANPRNAAAGTLRQLDPSVTAERPLSIFFFEVLDASERADSHWSELDRFQEWGLRVSQEVERVEDVEAAIDYRDRLMERREDLAYEIDGVVVKVDDHAARDVLGATSRAPRWAFAYKFPARKEVTTVTDVVVQVGRTGRLTPVALLEPVEVAGVTVSRASLHNPDEIASLNVGVGDTVRVKRAGDVIPDVEEVVEKHSEGHYEFPDHCPVCDSAVEREGPMAYCTGGLACPAQLERAIEHYASRTGLDVEGLGPERIQQLLDAGLVEELPDLYDLDREDLAALDGWGETSAENLLDELDDATEPSLDAFLSAIGVPEVGPTTAKSLARAFGDLESVMDATEADLRAVDDIGPVVAREIQEFFDSDRNQAVIERLRDHGVDPQPVEVDGGDELDGLTFVFTGALDAFTRQEAQDLVERHGANATSSVSGNTDYLVVGDNPGTSKREDADANDVPQLDETEFEALLADRGVQ</sequence>
<dbReference type="GO" id="GO:0006260">
    <property type="term" value="P:DNA replication"/>
    <property type="evidence" value="ECO:0007669"/>
    <property type="project" value="UniProtKB-KW"/>
</dbReference>
<dbReference type="Gene3D" id="3.30.470.30">
    <property type="entry name" value="DNA ligase/mRNA capping enzyme"/>
    <property type="match status" value="1"/>
</dbReference>
<feature type="binding site" evidence="11">
    <location>
        <begin position="108"/>
        <end position="109"/>
    </location>
    <ligand>
        <name>NAD(+)</name>
        <dbReference type="ChEBI" id="CHEBI:57540"/>
    </ligand>
</feature>
<dbReference type="PROSITE" id="PS01056">
    <property type="entry name" value="DNA_LIGASE_N2"/>
    <property type="match status" value="1"/>
</dbReference>
<evidence type="ECO:0000256" key="6">
    <source>
        <dbReference type="ARBA" id="ARBA00022833"/>
    </source>
</evidence>
<name>A0ABD6C8I0_9EURY</name>
<dbReference type="FunFam" id="3.30.470.30:FF:000001">
    <property type="entry name" value="DNA ligase"/>
    <property type="match status" value="1"/>
</dbReference>
<dbReference type="Gene3D" id="2.40.50.140">
    <property type="entry name" value="Nucleic acid-binding proteins"/>
    <property type="match status" value="1"/>
</dbReference>
<dbReference type="NCBIfam" id="NF005932">
    <property type="entry name" value="PRK07956.1"/>
    <property type="match status" value="1"/>
</dbReference>